<organism evidence="2 3">
    <name type="scientific">Actinidia rufa</name>
    <dbReference type="NCBI Taxonomy" id="165716"/>
    <lineage>
        <taxon>Eukaryota</taxon>
        <taxon>Viridiplantae</taxon>
        <taxon>Streptophyta</taxon>
        <taxon>Embryophyta</taxon>
        <taxon>Tracheophyta</taxon>
        <taxon>Spermatophyta</taxon>
        <taxon>Magnoliopsida</taxon>
        <taxon>eudicotyledons</taxon>
        <taxon>Gunneridae</taxon>
        <taxon>Pentapetalae</taxon>
        <taxon>asterids</taxon>
        <taxon>Ericales</taxon>
        <taxon>Actinidiaceae</taxon>
        <taxon>Actinidia</taxon>
    </lineage>
</organism>
<protein>
    <submittedName>
        <fullName evidence="2">Uncharacterized protein</fullName>
    </submittedName>
</protein>
<accession>A0A7J0FQI5</accession>
<reference evidence="2 3" key="1">
    <citation type="submission" date="2019-07" db="EMBL/GenBank/DDBJ databases">
        <title>De Novo Assembly of kiwifruit Actinidia rufa.</title>
        <authorList>
            <person name="Sugita-Konishi S."/>
            <person name="Sato K."/>
            <person name="Mori E."/>
            <person name="Abe Y."/>
            <person name="Kisaki G."/>
            <person name="Hamano K."/>
            <person name="Suezawa K."/>
            <person name="Otani M."/>
            <person name="Fukuda T."/>
            <person name="Manabe T."/>
            <person name="Gomi K."/>
            <person name="Tabuchi M."/>
            <person name="Akimitsu K."/>
            <person name="Kataoka I."/>
        </authorList>
    </citation>
    <scope>NUCLEOTIDE SEQUENCE [LARGE SCALE GENOMIC DNA]</scope>
    <source>
        <strain evidence="3">cv. Fuchu</strain>
    </source>
</reference>
<proteinExistence type="predicted"/>
<comment type="caution">
    <text evidence="2">The sequence shown here is derived from an EMBL/GenBank/DDBJ whole genome shotgun (WGS) entry which is preliminary data.</text>
</comment>
<evidence type="ECO:0000313" key="3">
    <source>
        <dbReference type="Proteomes" id="UP000585474"/>
    </source>
</evidence>
<dbReference type="EMBL" id="BJWL01000014">
    <property type="protein sequence ID" value="GFZ00647.1"/>
    <property type="molecule type" value="Genomic_DNA"/>
</dbReference>
<feature type="region of interest" description="Disordered" evidence="1">
    <location>
        <begin position="1"/>
        <end position="24"/>
    </location>
</feature>
<evidence type="ECO:0000313" key="2">
    <source>
        <dbReference type="EMBL" id="GFZ00647.1"/>
    </source>
</evidence>
<dbReference type="AlphaFoldDB" id="A0A7J0FQI5"/>
<gene>
    <name evidence="2" type="ORF">Acr_14g0002820</name>
</gene>
<name>A0A7J0FQI5_9ERIC</name>
<keyword evidence="3" id="KW-1185">Reference proteome</keyword>
<sequence length="142" mass="14785">MSRKKLKTRRGGSVVATGGSNDKGIVMPGRGRGKVFAIGIVARSGGDQGMALSIRDKREVAASSTGDKGKGKAMASSTGNKGKCVVVADGHKNKAVAVGIQEDIMKLTRIGSGCSGLDKLVEGLLLLKHHLVHHVEQKASKW</sequence>
<dbReference type="Proteomes" id="UP000585474">
    <property type="component" value="Unassembled WGS sequence"/>
</dbReference>
<evidence type="ECO:0000256" key="1">
    <source>
        <dbReference type="SAM" id="MobiDB-lite"/>
    </source>
</evidence>
<feature type="compositionally biased region" description="Basic residues" evidence="1">
    <location>
        <begin position="1"/>
        <end position="10"/>
    </location>
</feature>